<dbReference type="InterPro" id="IPR017871">
    <property type="entry name" value="ABC_transporter-like_CS"/>
</dbReference>
<dbReference type="InterPro" id="IPR027417">
    <property type="entry name" value="P-loop_NTPase"/>
</dbReference>
<dbReference type="PANTHER" id="PTHR42734:SF17">
    <property type="entry name" value="METAL TRANSPORT SYSTEM ATP-BINDING PROTEIN TM_0124-RELATED"/>
    <property type="match status" value="1"/>
</dbReference>
<keyword evidence="2" id="KW-0813">Transport</keyword>
<comment type="similarity">
    <text evidence="1">Belongs to the ABC transporter superfamily.</text>
</comment>
<sequence>MSTAPDCHPFVLEMENVSFAYENRRVADGLSWRVRERDFCALVGPNGSGKTTLLKLAVGLLRPHKGTVRLFGRDLLSFRDWRRVGYMPQRSHLNPLFPTTVREVVLSGLYGRDRMFRRLTAEDRRRAEEAMEALGVAGLAERRIGRLSGGQQQRVLLARAIVRNPDLLLLDEPTAGLDAETQAAFFAMLRHMHERHRLTIVLVTHDREPLRDVLESEPVFEHGGLRAYARHVHSAEDCGRTDLVHGFREAWERVSDGRLG</sequence>
<evidence type="ECO:0000313" key="7">
    <source>
        <dbReference type="Proteomes" id="UP000243688"/>
    </source>
</evidence>
<evidence type="ECO:0000259" key="5">
    <source>
        <dbReference type="PROSITE" id="PS50893"/>
    </source>
</evidence>
<dbReference type="Pfam" id="PF00005">
    <property type="entry name" value="ABC_tran"/>
    <property type="match status" value="1"/>
</dbReference>
<name>A0A2A6E272_9BACL</name>
<dbReference type="GO" id="GO:0005524">
    <property type="term" value="F:ATP binding"/>
    <property type="evidence" value="ECO:0007669"/>
    <property type="project" value="UniProtKB-KW"/>
</dbReference>
<proteinExistence type="inferred from homology"/>
<dbReference type="InterPro" id="IPR003593">
    <property type="entry name" value="AAA+_ATPase"/>
</dbReference>
<dbReference type="CDD" id="cd03235">
    <property type="entry name" value="ABC_Metallic_Cations"/>
    <property type="match status" value="1"/>
</dbReference>
<dbReference type="EMBL" id="MOXJ01000008">
    <property type="protein sequence ID" value="PDO10847.1"/>
    <property type="molecule type" value="Genomic_DNA"/>
</dbReference>
<dbReference type="AlphaFoldDB" id="A0A2A6E272"/>
<accession>A0A2A6E272</accession>
<dbReference type="Gene3D" id="3.40.50.300">
    <property type="entry name" value="P-loop containing nucleotide triphosphate hydrolases"/>
    <property type="match status" value="1"/>
</dbReference>
<organism evidence="6 7">
    <name type="scientific">Candidatus Reconcilbacillus cellulovorans</name>
    <dbReference type="NCBI Taxonomy" id="1906605"/>
    <lineage>
        <taxon>Bacteria</taxon>
        <taxon>Bacillati</taxon>
        <taxon>Bacillota</taxon>
        <taxon>Bacilli</taxon>
        <taxon>Bacillales</taxon>
        <taxon>Paenibacillaceae</taxon>
        <taxon>Candidatus Reconcilbacillus</taxon>
    </lineage>
</organism>
<reference evidence="6 7" key="1">
    <citation type="submission" date="2016-12" db="EMBL/GenBank/DDBJ databases">
        <title>Candidatus Reconcilibacillus cellulovorans genome.</title>
        <authorList>
            <person name="Kolinko S."/>
            <person name="Wu Y.-W."/>
            <person name="Tachea F."/>
            <person name="Denzel E."/>
            <person name="Hiras J."/>
            <person name="Baecker N."/>
            <person name="Chan L.J."/>
            <person name="Eichorst S.A."/>
            <person name="Frey D."/>
            <person name="Adams P.D."/>
            <person name="Pray T."/>
            <person name="Tanjore D."/>
            <person name="Petzold C.J."/>
            <person name="Gladden J.M."/>
            <person name="Simmons B.A."/>
            <person name="Singer S.W."/>
        </authorList>
    </citation>
    <scope>NUCLEOTIDE SEQUENCE [LARGE SCALE GENOMIC DNA]</scope>
    <source>
        <strain evidence="6">JTherm</strain>
    </source>
</reference>
<dbReference type="InterPro" id="IPR050153">
    <property type="entry name" value="Metal_Ion_Import_ABC"/>
</dbReference>
<keyword evidence="4" id="KW-0067">ATP-binding</keyword>
<evidence type="ECO:0000256" key="2">
    <source>
        <dbReference type="ARBA" id="ARBA00022448"/>
    </source>
</evidence>
<dbReference type="Proteomes" id="UP000243688">
    <property type="component" value="Unassembled WGS sequence"/>
</dbReference>
<comment type="caution">
    <text evidence="6">The sequence shown here is derived from an EMBL/GenBank/DDBJ whole genome shotgun (WGS) entry which is preliminary data.</text>
</comment>
<dbReference type="PROSITE" id="PS00211">
    <property type="entry name" value="ABC_TRANSPORTER_1"/>
    <property type="match status" value="1"/>
</dbReference>
<protein>
    <submittedName>
        <fullName evidence="6">ABC transporter</fullName>
    </submittedName>
</protein>
<dbReference type="SMART" id="SM00382">
    <property type="entry name" value="AAA"/>
    <property type="match status" value="1"/>
</dbReference>
<dbReference type="GO" id="GO:0016887">
    <property type="term" value="F:ATP hydrolysis activity"/>
    <property type="evidence" value="ECO:0007669"/>
    <property type="project" value="InterPro"/>
</dbReference>
<evidence type="ECO:0000313" key="6">
    <source>
        <dbReference type="EMBL" id="PDO10847.1"/>
    </source>
</evidence>
<dbReference type="SUPFAM" id="SSF52540">
    <property type="entry name" value="P-loop containing nucleoside triphosphate hydrolases"/>
    <property type="match status" value="1"/>
</dbReference>
<evidence type="ECO:0000256" key="1">
    <source>
        <dbReference type="ARBA" id="ARBA00005417"/>
    </source>
</evidence>
<gene>
    <name evidence="6" type="ORF">BLM47_04895</name>
</gene>
<feature type="domain" description="ABC transporter" evidence="5">
    <location>
        <begin position="12"/>
        <end position="247"/>
    </location>
</feature>
<dbReference type="PANTHER" id="PTHR42734">
    <property type="entry name" value="METAL TRANSPORT SYSTEM ATP-BINDING PROTEIN TM_0124-RELATED"/>
    <property type="match status" value="1"/>
</dbReference>
<dbReference type="InterPro" id="IPR003439">
    <property type="entry name" value="ABC_transporter-like_ATP-bd"/>
</dbReference>
<keyword evidence="3" id="KW-0547">Nucleotide-binding</keyword>
<evidence type="ECO:0000256" key="3">
    <source>
        <dbReference type="ARBA" id="ARBA00022741"/>
    </source>
</evidence>
<dbReference type="PROSITE" id="PS50893">
    <property type="entry name" value="ABC_TRANSPORTER_2"/>
    <property type="match status" value="1"/>
</dbReference>
<dbReference type="FunFam" id="3.40.50.300:FF:000134">
    <property type="entry name" value="Iron-enterobactin ABC transporter ATP-binding protein"/>
    <property type="match status" value="1"/>
</dbReference>
<evidence type="ECO:0000256" key="4">
    <source>
        <dbReference type="ARBA" id="ARBA00022840"/>
    </source>
</evidence>